<name>A0A1I8FAM3_9PLAT</name>
<dbReference type="InterPro" id="IPR013810">
    <property type="entry name" value="Ribosomal_uS5_N"/>
</dbReference>
<organism evidence="5 6">
    <name type="scientific">Macrostomum lignano</name>
    <dbReference type="NCBI Taxonomy" id="282301"/>
    <lineage>
        <taxon>Eukaryota</taxon>
        <taxon>Metazoa</taxon>
        <taxon>Spiralia</taxon>
        <taxon>Lophotrochozoa</taxon>
        <taxon>Platyhelminthes</taxon>
        <taxon>Rhabditophora</taxon>
        <taxon>Macrostomorpha</taxon>
        <taxon>Macrostomida</taxon>
        <taxon>Macrostomidae</taxon>
        <taxon>Macrostomum</taxon>
    </lineage>
</organism>
<feature type="region of interest" description="Disordered" evidence="3">
    <location>
        <begin position="64"/>
        <end position="99"/>
    </location>
</feature>
<dbReference type="PANTHER" id="PTHR13718">
    <property type="entry name" value="RIBOSOMAL S SUBUNIT"/>
    <property type="match status" value="1"/>
</dbReference>
<feature type="compositionally biased region" description="Polar residues" evidence="3">
    <location>
        <begin position="41"/>
        <end position="52"/>
    </location>
</feature>
<dbReference type="GO" id="GO:0022627">
    <property type="term" value="C:cytosolic small ribosomal subunit"/>
    <property type="evidence" value="ECO:0007669"/>
    <property type="project" value="TreeGrafter"/>
</dbReference>
<dbReference type="AlphaFoldDB" id="A0A1I8FAM3"/>
<dbReference type="PROSITE" id="PS50881">
    <property type="entry name" value="S5_DSRBD"/>
    <property type="match status" value="1"/>
</dbReference>
<dbReference type="GO" id="GO:0003723">
    <property type="term" value="F:RNA binding"/>
    <property type="evidence" value="ECO:0007669"/>
    <property type="project" value="InterPro"/>
</dbReference>
<dbReference type="FunFam" id="3.30.160.20:FF:000133">
    <property type="entry name" value="40S ribosomal protein S2"/>
    <property type="match status" value="1"/>
</dbReference>
<dbReference type="GO" id="GO:0006412">
    <property type="term" value="P:translation"/>
    <property type="evidence" value="ECO:0007669"/>
    <property type="project" value="InterPro"/>
</dbReference>
<feature type="compositionally biased region" description="Basic and acidic residues" evidence="3">
    <location>
        <begin position="66"/>
        <end position="83"/>
    </location>
</feature>
<dbReference type="SUPFAM" id="SSF54768">
    <property type="entry name" value="dsRNA-binding domain-like"/>
    <property type="match status" value="1"/>
</dbReference>
<dbReference type="Gene3D" id="3.30.230.10">
    <property type="match status" value="1"/>
</dbReference>
<reference evidence="6" key="1">
    <citation type="submission" date="2016-11" db="UniProtKB">
        <authorList>
            <consortium name="WormBaseParasite"/>
        </authorList>
    </citation>
    <scope>IDENTIFICATION</scope>
</reference>
<protein>
    <recommendedName>
        <fullName evidence="1">40S ribosomal protein S2</fullName>
    </recommendedName>
</protein>
<accession>A0A1I8FAM3</accession>
<dbReference type="Gene3D" id="3.30.160.20">
    <property type="match status" value="1"/>
</dbReference>
<evidence type="ECO:0000313" key="5">
    <source>
        <dbReference type="Proteomes" id="UP000095280"/>
    </source>
</evidence>
<keyword evidence="5" id="KW-1185">Reference proteome</keyword>
<dbReference type="PANTHER" id="PTHR13718:SF4">
    <property type="entry name" value="40S RIBOSOMAL PROTEIN S2"/>
    <property type="match status" value="1"/>
</dbReference>
<dbReference type="WBParaSite" id="maker-unitig_27270-snap-gene-0.1-mRNA-1">
    <property type="protein sequence ID" value="maker-unitig_27270-snap-gene-0.1-mRNA-1"/>
    <property type="gene ID" value="maker-unitig_27270-snap-gene-0.1"/>
</dbReference>
<proteinExistence type="predicted"/>
<evidence type="ECO:0000313" key="6">
    <source>
        <dbReference type="WBParaSite" id="maker-unitig_27270-snap-gene-0.1-mRNA-1"/>
    </source>
</evidence>
<dbReference type="Proteomes" id="UP000095280">
    <property type="component" value="Unplaced"/>
</dbReference>
<evidence type="ECO:0000256" key="3">
    <source>
        <dbReference type="SAM" id="MobiDB-lite"/>
    </source>
</evidence>
<dbReference type="InterPro" id="IPR014721">
    <property type="entry name" value="Ribsml_uS5_D2-typ_fold_subgr"/>
</dbReference>
<sequence length="247" mass="27392">MKINETASRSSREPSAQRLWRSIGERMRRNGVGAREAGREPSSSTQKTFQTHGLNSWRAVVADFRGGSEGRGGGDRGGGERGGRWSRQGRTRGRGGTRRAAVVAEVAAAIRKRSGSRSKAWKSVHVLPCPIKESEIIDQFLGGRLKDEVLKIMPVQKQTRAGQRTRFKAIVAIGDFDKHVGLGIGKPHTVPCKLTGKCGSVVVRLIPAALEARHCWPLRCLRSWPEHGRHLMMLHLPRRTDRHSFCL</sequence>
<feature type="domain" description="S5 DRBM" evidence="4">
    <location>
        <begin position="145"/>
        <end position="208"/>
    </location>
</feature>
<feature type="region of interest" description="Disordered" evidence="3">
    <location>
        <begin position="1"/>
        <end position="52"/>
    </location>
</feature>
<feature type="compositionally biased region" description="Basic residues" evidence="3">
    <location>
        <begin position="87"/>
        <end position="97"/>
    </location>
</feature>
<dbReference type="Pfam" id="PF00333">
    <property type="entry name" value="Ribosomal_S5"/>
    <property type="match status" value="1"/>
</dbReference>
<evidence type="ECO:0000256" key="1">
    <source>
        <dbReference type="ARBA" id="ARBA00035407"/>
    </source>
</evidence>
<keyword evidence="2" id="KW-0687">Ribonucleoprotein</keyword>
<keyword evidence="2" id="KW-0689">Ribosomal protein</keyword>
<dbReference type="GO" id="GO:0003735">
    <property type="term" value="F:structural constituent of ribosome"/>
    <property type="evidence" value="ECO:0007669"/>
    <property type="project" value="UniProtKB-UniRule"/>
</dbReference>
<evidence type="ECO:0000256" key="2">
    <source>
        <dbReference type="PROSITE-ProRule" id="PRU00268"/>
    </source>
</evidence>
<evidence type="ECO:0000259" key="4">
    <source>
        <dbReference type="PROSITE" id="PS50881"/>
    </source>
</evidence>
<dbReference type="InterPro" id="IPR000851">
    <property type="entry name" value="Ribosomal_uS5"/>
</dbReference>